<gene>
    <name evidence="5" type="ORF">BUALT_Bualt01G0072200</name>
</gene>
<dbReference type="InterPro" id="IPR027214">
    <property type="entry name" value="Cystatin"/>
</dbReference>
<dbReference type="InterPro" id="IPR018073">
    <property type="entry name" value="Prot_inh_cystat_CS"/>
</dbReference>
<dbReference type="InterPro" id="IPR046350">
    <property type="entry name" value="Cystatin_sf"/>
</dbReference>
<keyword evidence="6" id="KW-1185">Reference proteome</keyword>
<feature type="domain" description="Cystatin" evidence="4">
    <location>
        <begin position="59"/>
        <end position="115"/>
    </location>
</feature>
<keyword evidence="1 3" id="KW-0646">Protease inhibitor</keyword>
<evidence type="ECO:0000259" key="4">
    <source>
        <dbReference type="Pfam" id="PF16845"/>
    </source>
</evidence>
<name>A0AAV6Y7E4_9LAMI</name>
<evidence type="ECO:0000313" key="6">
    <source>
        <dbReference type="Proteomes" id="UP000826271"/>
    </source>
</evidence>
<dbReference type="PROSITE" id="PS00287">
    <property type="entry name" value="CYSTATIN"/>
    <property type="match status" value="1"/>
</dbReference>
<protein>
    <recommendedName>
        <fullName evidence="3">Cysteine proteinase inhibitor</fullName>
    </recommendedName>
</protein>
<accession>A0AAV6Y7E4</accession>
<dbReference type="SUPFAM" id="SSF54403">
    <property type="entry name" value="Cystatin/monellin"/>
    <property type="match status" value="1"/>
</dbReference>
<reference evidence="5" key="1">
    <citation type="submission" date="2019-10" db="EMBL/GenBank/DDBJ databases">
        <authorList>
            <person name="Zhang R."/>
            <person name="Pan Y."/>
            <person name="Wang J."/>
            <person name="Ma R."/>
            <person name="Yu S."/>
        </authorList>
    </citation>
    <scope>NUCLEOTIDE SEQUENCE</scope>
    <source>
        <strain evidence="5">LA-IB0</strain>
        <tissue evidence="5">Leaf</tissue>
    </source>
</reference>
<comment type="similarity">
    <text evidence="3">Belongs to the cystatin family. Phytocystatin subfamily.</text>
</comment>
<proteinExistence type="inferred from homology"/>
<evidence type="ECO:0000313" key="5">
    <source>
        <dbReference type="EMBL" id="KAG8390328.1"/>
    </source>
</evidence>
<dbReference type="InterPro" id="IPR000010">
    <property type="entry name" value="Cystatin_dom"/>
</dbReference>
<evidence type="ECO:0000256" key="1">
    <source>
        <dbReference type="ARBA" id="ARBA00022690"/>
    </source>
</evidence>
<dbReference type="CDD" id="cd00042">
    <property type="entry name" value="CY"/>
    <property type="match status" value="1"/>
</dbReference>
<dbReference type="Gene3D" id="3.10.450.10">
    <property type="match status" value="1"/>
</dbReference>
<dbReference type="PANTHER" id="PTHR11413">
    <property type="entry name" value="CYSTATIN FAMILY MEMBER"/>
    <property type="match status" value="1"/>
</dbReference>
<dbReference type="Pfam" id="PF16845">
    <property type="entry name" value="SQAPI"/>
    <property type="match status" value="1"/>
</dbReference>
<dbReference type="GO" id="GO:0004869">
    <property type="term" value="F:cysteine-type endopeptidase inhibitor activity"/>
    <property type="evidence" value="ECO:0007669"/>
    <property type="project" value="UniProtKB-KW"/>
</dbReference>
<evidence type="ECO:0000256" key="3">
    <source>
        <dbReference type="RuleBase" id="RU362130"/>
    </source>
</evidence>
<keyword evidence="2 3" id="KW-0789">Thiol protease inhibitor</keyword>
<sequence>MHAIRVSRMGFHRRSLFAAARAITTPANAISSRSIALHMEAFDRSRRCFSTWRSSSFPKTSLKFIKVNYVTQQVVSGLMYYITLEAADGCLIKVYEAKVWEQIWLNSKELVKFTQIR</sequence>
<dbReference type="EMBL" id="WHWC01000001">
    <property type="protein sequence ID" value="KAG8390328.1"/>
    <property type="molecule type" value="Genomic_DNA"/>
</dbReference>
<comment type="caution">
    <text evidence="5">The sequence shown here is derived from an EMBL/GenBank/DDBJ whole genome shotgun (WGS) entry which is preliminary data.</text>
</comment>
<dbReference type="PANTHER" id="PTHR11413:SF116">
    <property type="entry name" value="MULTICYSTATIN"/>
    <property type="match status" value="1"/>
</dbReference>
<dbReference type="Proteomes" id="UP000826271">
    <property type="component" value="Unassembled WGS sequence"/>
</dbReference>
<evidence type="ECO:0000256" key="2">
    <source>
        <dbReference type="ARBA" id="ARBA00022704"/>
    </source>
</evidence>
<organism evidence="5 6">
    <name type="scientific">Buddleja alternifolia</name>
    <dbReference type="NCBI Taxonomy" id="168488"/>
    <lineage>
        <taxon>Eukaryota</taxon>
        <taxon>Viridiplantae</taxon>
        <taxon>Streptophyta</taxon>
        <taxon>Embryophyta</taxon>
        <taxon>Tracheophyta</taxon>
        <taxon>Spermatophyta</taxon>
        <taxon>Magnoliopsida</taxon>
        <taxon>eudicotyledons</taxon>
        <taxon>Gunneridae</taxon>
        <taxon>Pentapetalae</taxon>
        <taxon>asterids</taxon>
        <taxon>lamiids</taxon>
        <taxon>Lamiales</taxon>
        <taxon>Scrophulariaceae</taxon>
        <taxon>Buddlejeae</taxon>
        <taxon>Buddleja</taxon>
    </lineage>
</organism>
<dbReference type="AlphaFoldDB" id="A0AAV6Y7E4"/>